<dbReference type="InterPro" id="IPR025944">
    <property type="entry name" value="Sigma_54_int_dom_CS"/>
</dbReference>
<dbReference type="InterPro" id="IPR058031">
    <property type="entry name" value="AAA_lid_NorR"/>
</dbReference>
<dbReference type="Proteomes" id="UP000322214">
    <property type="component" value="Chromosome"/>
</dbReference>
<keyword evidence="3" id="KW-0805">Transcription regulation</keyword>
<dbReference type="Gene3D" id="1.10.8.60">
    <property type="match status" value="1"/>
</dbReference>
<evidence type="ECO:0000259" key="6">
    <source>
        <dbReference type="PROSITE" id="PS50045"/>
    </source>
</evidence>
<dbReference type="Pfam" id="PF00158">
    <property type="entry name" value="Sigma54_activat"/>
    <property type="match status" value="1"/>
</dbReference>
<dbReference type="InterPro" id="IPR002078">
    <property type="entry name" value="Sigma_54_int"/>
</dbReference>
<dbReference type="PANTHER" id="PTHR32071">
    <property type="entry name" value="TRANSCRIPTIONAL REGULATORY PROTEIN"/>
    <property type="match status" value="1"/>
</dbReference>
<dbReference type="Pfam" id="PF02954">
    <property type="entry name" value="HTH_8"/>
    <property type="match status" value="1"/>
</dbReference>
<dbReference type="InterPro" id="IPR025943">
    <property type="entry name" value="Sigma_54_int_dom_ATP-bd_2"/>
</dbReference>
<evidence type="ECO:0000313" key="8">
    <source>
        <dbReference type="Proteomes" id="UP000322214"/>
    </source>
</evidence>
<dbReference type="InterPro" id="IPR009057">
    <property type="entry name" value="Homeodomain-like_sf"/>
</dbReference>
<keyword evidence="5" id="KW-0804">Transcription</keyword>
<reference evidence="7 8" key="1">
    <citation type="submission" date="2019-08" db="EMBL/GenBank/DDBJ databases">
        <title>Deep-cultivation of Planctomycetes and their phenomic and genomic characterization uncovers novel biology.</title>
        <authorList>
            <person name="Wiegand S."/>
            <person name="Jogler M."/>
            <person name="Boedeker C."/>
            <person name="Pinto D."/>
            <person name="Vollmers J."/>
            <person name="Rivas-Marin E."/>
            <person name="Kohn T."/>
            <person name="Peeters S.H."/>
            <person name="Heuer A."/>
            <person name="Rast P."/>
            <person name="Oberbeckmann S."/>
            <person name="Bunk B."/>
            <person name="Jeske O."/>
            <person name="Meyerdierks A."/>
            <person name="Storesund J.E."/>
            <person name="Kallscheuer N."/>
            <person name="Luecker S."/>
            <person name="Lage O.M."/>
            <person name="Pohl T."/>
            <person name="Merkel B.J."/>
            <person name="Hornburger P."/>
            <person name="Mueller R.-W."/>
            <person name="Bruemmer F."/>
            <person name="Labrenz M."/>
            <person name="Spormann A.M."/>
            <person name="Op den Camp H."/>
            <person name="Overmann J."/>
            <person name="Amann R."/>
            <person name="Jetten M.S.M."/>
            <person name="Mascher T."/>
            <person name="Medema M.H."/>
            <person name="Devos D.P."/>
            <person name="Kaster A.-K."/>
            <person name="Ovreas L."/>
            <person name="Rohde M."/>
            <person name="Galperin M.Y."/>
            <person name="Jogler C."/>
        </authorList>
    </citation>
    <scope>NUCLEOTIDE SEQUENCE [LARGE SCALE GENOMIC DNA]</scope>
    <source>
        <strain evidence="7 8">FC18</strain>
    </source>
</reference>
<dbReference type="GO" id="GO:0005524">
    <property type="term" value="F:ATP binding"/>
    <property type="evidence" value="ECO:0007669"/>
    <property type="project" value="UniProtKB-KW"/>
</dbReference>
<proteinExistence type="predicted"/>
<dbReference type="Gene3D" id="3.30.450.40">
    <property type="match status" value="1"/>
</dbReference>
<protein>
    <submittedName>
        <fullName evidence="7">Transcriptional regulatory protein ZraR</fullName>
    </submittedName>
</protein>
<dbReference type="KEGG" id="mff:MFFC18_00410"/>
<evidence type="ECO:0000313" key="7">
    <source>
        <dbReference type="EMBL" id="QEG20194.1"/>
    </source>
</evidence>
<keyword evidence="4" id="KW-0238">DNA-binding</keyword>
<dbReference type="PROSITE" id="PS00688">
    <property type="entry name" value="SIGMA54_INTERACT_3"/>
    <property type="match status" value="1"/>
</dbReference>
<dbReference type="InterPro" id="IPR003593">
    <property type="entry name" value="AAA+_ATPase"/>
</dbReference>
<dbReference type="GO" id="GO:0043565">
    <property type="term" value="F:sequence-specific DNA binding"/>
    <property type="evidence" value="ECO:0007669"/>
    <property type="project" value="InterPro"/>
</dbReference>
<dbReference type="CDD" id="cd00009">
    <property type="entry name" value="AAA"/>
    <property type="match status" value="1"/>
</dbReference>
<evidence type="ECO:0000256" key="3">
    <source>
        <dbReference type="ARBA" id="ARBA00023015"/>
    </source>
</evidence>
<dbReference type="InterPro" id="IPR003018">
    <property type="entry name" value="GAF"/>
</dbReference>
<dbReference type="GO" id="GO:0006355">
    <property type="term" value="P:regulation of DNA-templated transcription"/>
    <property type="evidence" value="ECO:0007669"/>
    <property type="project" value="InterPro"/>
</dbReference>
<dbReference type="PANTHER" id="PTHR32071:SF57">
    <property type="entry name" value="C4-DICARBOXYLATE TRANSPORT TRANSCRIPTIONAL REGULATORY PROTEIN DCTD"/>
    <property type="match status" value="1"/>
</dbReference>
<organism evidence="7 8">
    <name type="scientific">Mariniblastus fucicola</name>
    <dbReference type="NCBI Taxonomy" id="980251"/>
    <lineage>
        <taxon>Bacteria</taxon>
        <taxon>Pseudomonadati</taxon>
        <taxon>Planctomycetota</taxon>
        <taxon>Planctomycetia</taxon>
        <taxon>Pirellulales</taxon>
        <taxon>Pirellulaceae</taxon>
        <taxon>Mariniblastus</taxon>
    </lineage>
</organism>
<dbReference type="OrthoDB" id="9761019at2"/>
<dbReference type="SMART" id="SM00382">
    <property type="entry name" value="AAA"/>
    <property type="match status" value="1"/>
</dbReference>
<dbReference type="EMBL" id="CP042912">
    <property type="protein sequence ID" value="QEG20194.1"/>
    <property type="molecule type" value="Genomic_DNA"/>
</dbReference>
<accession>A0A5B9P1S4</accession>
<dbReference type="PROSITE" id="PS00676">
    <property type="entry name" value="SIGMA54_INTERACT_2"/>
    <property type="match status" value="1"/>
</dbReference>
<dbReference type="AlphaFoldDB" id="A0A5B9P1S4"/>
<feature type="domain" description="Sigma-54 factor interaction" evidence="6">
    <location>
        <begin position="336"/>
        <end position="565"/>
    </location>
</feature>
<dbReference type="SUPFAM" id="SSF52540">
    <property type="entry name" value="P-loop containing nucleoside triphosphate hydrolases"/>
    <property type="match status" value="1"/>
</dbReference>
<keyword evidence="2" id="KW-0067">ATP-binding</keyword>
<dbReference type="InterPro" id="IPR002197">
    <property type="entry name" value="HTH_Fis"/>
</dbReference>
<evidence type="ECO:0000256" key="4">
    <source>
        <dbReference type="ARBA" id="ARBA00023125"/>
    </source>
</evidence>
<evidence type="ECO:0000256" key="5">
    <source>
        <dbReference type="ARBA" id="ARBA00023163"/>
    </source>
</evidence>
<dbReference type="SMART" id="SM00065">
    <property type="entry name" value="GAF"/>
    <property type="match status" value="1"/>
</dbReference>
<dbReference type="Gene3D" id="3.40.50.300">
    <property type="entry name" value="P-loop containing nucleotide triphosphate hydrolases"/>
    <property type="match status" value="1"/>
</dbReference>
<gene>
    <name evidence="7" type="primary">zraR_1</name>
    <name evidence="7" type="ORF">MFFC18_00410</name>
</gene>
<sequence>MNPSANTQRLDPGAGTSGGESAKLLADLIYLSAANDSSRSFLQAASGELNSFSKSKQTVVVQGVKGQWRILAATDGKLKPEALPVELLAEVLDTERCQSGGGWIASPLNRPMDSGQLLVQQTDKTDEIAFDVLAAALGVGLKAYRVRSGANKRVQQLEALLQMTAGWNQSRETDALLIEIAEASTRLVGAERATIFLPNSNNTELIGKPALGVEDGTLRIPINAGVVGQVMSTGEPARVDEDISSEQKQIDRSVDEQLGFQTRTLLCVPMKNAEGKTIGAFELINRNEGNFTDRDQAALEELASHATIAIDTTQHVEHLETVRRTVATQAADEVNLIGESEGIKKLKSTVERVADTELAILITGENGTGKEVVAQMIHYLSGRRDEVLVAVNCAAISETLLESELFGHEKGAFTDAHQAREGKFELANGGTLFLDEIGDMSLGGQAKLLRVLEEKVVVRVGGSVPIPTTARVVAATNQDLAALVGEKKFREDLFFRLNVVMIEIPPLRERGDDVILLAEHFLSNFCAKARRETPKISAAARNRLLTHRWPGNVRELRNMMERLAYLSEGDQIRPDDLAFVNAPQKENADSGIAMDLPLTDATKEFQIDYIQRHIDHCGGNVTEAAQRMGLHRSNLYRKMKQLGMSDD</sequence>
<dbReference type="SUPFAM" id="SSF46689">
    <property type="entry name" value="Homeodomain-like"/>
    <property type="match status" value="1"/>
</dbReference>
<dbReference type="RefSeq" id="WP_075085734.1">
    <property type="nucleotide sequence ID" value="NZ_CP042912.1"/>
</dbReference>
<dbReference type="Gene3D" id="1.10.10.60">
    <property type="entry name" value="Homeodomain-like"/>
    <property type="match status" value="1"/>
</dbReference>
<dbReference type="InterPro" id="IPR029016">
    <property type="entry name" value="GAF-like_dom_sf"/>
</dbReference>
<evidence type="ECO:0000256" key="2">
    <source>
        <dbReference type="ARBA" id="ARBA00022840"/>
    </source>
</evidence>
<dbReference type="Pfam" id="PF01590">
    <property type="entry name" value="GAF"/>
    <property type="match status" value="1"/>
</dbReference>
<dbReference type="FunFam" id="3.40.50.300:FF:000006">
    <property type="entry name" value="DNA-binding transcriptional regulator NtrC"/>
    <property type="match status" value="1"/>
</dbReference>
<name>A0A5B9P1S4_9BACT</name>
<dbReference type="SUPFAM" id="SSF55781">
    <property type="entry name" value="GAF domain-like"/>
    <property type="match status" value="1"/>
</dbReference>
<dbReference type="Pfam" id="PF25601">
    <property type="entry name" value="AAA_lid_14"/>
    <property type="match status" value="1"/>
</dbReference>
<dbReference type="PRINTS" id="PR01590">
    <property type="entry name" value="HTHFIS"/>
</dbReference>
<keyword evidence="1" id="KW-0547">Nucleotide-binding</keyword>
<dbReference type="InterPro" id="IPR027417">
    <property type="entry name" value="P-loop_NTPase"/>
</dbReference>
<dbReference type="STRING" id="980251.GCA_001642875_03720"/>
<evidence type="ECO:0000256" key="1">
    <source>
        <dbReference type="ARBA" id="ARBA00022741"/>
    </source>
</evidence>
<dbReference type="PROSITE" id="PS50045">
    <property type="entry name" value="SIGMA54_INTERACT_4"/>
    <property type="match status" value="1"/>
</dbReference>
<keyword evidence="8" id="KW-1185">Reference proteome</keyword>